<dbReference type="EMBL" id="JACHLK010000001">
    <property type="protein sequence ID" value="MBB6557369.1"/>
    <property type="molecule type" value="Genomic_DNA"/>
</dbReference>
<dbReference type="Gene3D" id="2.120.10.30">
    <property type="entry name" value="TolB, C-terminal domain"/>
    <property type="match status" value="1"/>
</dbReference>
<feature type="signal peptide" evidence="1">
    <location>
        <begin position="1"/>
        <end position="30"/>
    </location>
</feature>
<evidence type="ECO:0000256" key="1">
    <source>
        <dbReference type="SAM" id="SignalP"/>
    </source>
</evidence>
<reference evidence="2 3" key="1">
    <citation type="submission" date="2020-08" db="EMBL/GenBank/DDBJ databases">
        <title>Functional genomics of gut bacteria from endangered species of beetles.</title>
        <authorList>
            <person name="Carlos-Shanley C."/>
        </authorList>
    </citation>
    <scope>NUCLEOTIDE SEQUENCE [LARGE SCALE GENOMIC DNA]</scope>
    <source>
        <strain evidence="2 3">S00198</strain>
    </source>
</reference>
<evidence type="ECO:0000313" key="3">
    <source>
        <dbReference type="Proteomes" id="UP000575083"/>
    </source>
</evidence>
<dbReference type="Proteomes" id="UP000575083">
    <property type="component" value="Unassembled WGS sequence"/>
</dbReference>
<comment type="caution">
    <text evidence="2">The sequence shown here is derived from an EMBL/GenBank/DDBJ whole genome shotgun (WGS) entry which is preliminary data.</text>
</comment>
<proteinExistence type="predicted"/>
<keyword evidence="1" id="KW-0732">Signal</keyword>
<accession>A0A7X0U767</accession>
<dbReference type="RefSeq" id="WP_184854835.1">
    <property type="nucleotide sequence ID" value="NZ_JACHLK010000001.1"/>
</dbReference>
<keyword evidence="3" id="KW-1185">Reference proteome</keyword>
<feature type="chain" id="PRO_5031435487" description="DUF4394 domain-containing protein" evidence="1">
    <location>
        <begin position="31"/>
        <end position="316"/>
    </location>
</feature>
<dbReference type="SUPFAM" id="SSF63829">
    <property type="entry name" value="Calcium-dependent phosphotriesterase"/>
    <property type="match status" value="1"/>
</dbReference>
<dbReference type="InterPro" id="IPR011042">
    <property type="entry name" value="6-blade_b-propeller_TolB-like"/>
</dbReference>
<protein>
    <recommendedName>
        <fullName evidence="4">DUF4394 domain-containing protein</fullName>
    </recommendedName>
</protein>
<name>A0A7X0U767_9BURK</name>
<sequence length="316" mass="33022">MFFKPSLLRSACAATIALVATAAATTTAWAGDKLYVQDSGKIMLVDVDAKSLTLVSRPSVDGSITDIATNAAGTLYVMTFTSLYRLDAAGAATLIGRHGINGANALTFDGSGRLFGASSTNKNLYQINPDNAQSTIVGTLPSQSAGDLAYLNGRLFFAGENDSLGIVNLRNNQQSANVGNFGLATSVYGLAEGDSNTLYGAAFTKLFKVDPSTGSISYVMDFTGLGQAGGLAPFKAVVTRAEDRLFNYAEDTFPTMFKPSFAPSLTAGNQYYRFYRDTGTILSISNGQLSYSQVGSAPGVLGPVDSFLPLAIGAGY</sequence>
<evidence type="ECO:0008006" key="4">
    <source>
        <dbReference type="Google" id="ProtNLM"/>
    </source>
</evidence>
<dbReference type="AlphaFoldDB" id="A0A7X0U767"/>
<organism evidence="2 3">
    <name type="scientific">Acidovorax soli</name>
    <dbReference type="NCBI Taxonomy" id="592050"/>
    <lineage>
        <taxon>Bacteria</taxon>
        <taxon>Pseudomonadati</taxon>
        <taxon>Pseudomonadota</taxon>
        <taxon>Betaproteobacteria</taxon>
        <taxon>Burkholderiales</taxon>
        <taxon>Comamonadaceae</taxon>
        <taxon>Acidovorax</taxon>
    </lineage>
</organism>
<gene>
    <name evidence="2" type="ORF">HNP48_000033</name>
</gene>
<evidence type="ECO:0000313" key="2">
    <source>
        <dbReference type="EMBL" id="MBB6557369.1"/>
    </source>
</evidence>